<accession>A0A5A7QKV6</accession>
<sequence>MVLIQRLKVDPKEALKVRSCCTSFPFEGWQSLMQFVHAVGKQWSQGAFWPLGLVMLGISGTSLSPNWIFFWFEDCIGPYLPSPDDLGVMPITGRLASSLEGSGKRRIFAIGNYINQRVLRPAHVWMASVLKRIPNDGTFAQLAPLVRLKSSMDTFLYDLSAATDRWPLLVLFKMFQYLFDRSFASSSTLSTQL</sequence>
<dbReference type="OrthoDB" id="1050647at2759"/>
<dbReference type="GO" id="GO:0003968">
    <property type="term" value="F:RNA-directed RNA polymerase activity"/>
    <property type="evidence" value="ECO:0007669"/>
    <property type="project" value="UniProtKB-KW"/>
</dbReference>
<dbReference type="InterPro" id="IPR008686">
    <property type="entry name" value="RNA_pol_mitovir"/>
</dbReference>
<comment type="caution">
    <text evidence="1">The sequence shown here is derived from an EMBL/GenBank/DDBJ whole genome shotgun (WGS) entry which is preliminary data.</text>
</comment>
<organism evidence="1 2">
    <name type="scientific">Striga asiatica</name>
    <name type="common">Asiatic witchweed</name>
    <name type="synonym">Buchnera asiatica</name>
    <dbReference type="NCBI Taxonomy" id="4170"/>
    <lineage>
        <taxon>Eukaryota</taxon>
        <taxon>Viridiplantae</taxon>
        <taxon>Streptophyta</taxon>
        <taxon>Embryophyta</taxon>
        <taxon>Tracheophyta</taxon>
        <taxon>Spermatophyta</taxon>
        <taxon>Magnoliopsida</taxon>
        <taxon>eudicotyledons</taxon>
        <taxon>Gunneridae</taxon>
        <taxon>Pentapetalae</taxon>
        <taxon>asterids</taxon>
        <taxon>lamiids</taxon>
        <taxon>Lamiales</taxon>
        <taxon>Orobanchaceae</taxon>
        <taxon>Buchnereae</taxon>
        <taxon>Striga</taxon>
    </lineage>
</organism>
<dbReference type="EMBL" id="BKCP01007183">
    <property type="protein sequence ID" value="GER45606.1"/>
    <property type="molecule type" value="Genomic_DNA"/>
</dbReference>
<keyword evidence="1" id="KW-0696">RNA-directed RNA polymerase</keyword>
<keyword evidence="2" id="KW-1185">Reference proteome</keyword>
<dbReference type="AlphaFoldDB" id="A0A5A7QKV6"/>
<proteinExistence type="predicted"/>
<protein>
    <submittedName>
        <fullName evidence="1">RNA-dependent RNA polymerase</fullName>
    </submittedName>
</protein>
<name>A0A5A7QKV6_STRAF</name>
<dbReference type="PANTHER" id="PTHR34456:SF13">
    <property type="entry name" value="REVERSE TRANSCRIPTASE DOMAIN-CONTAINING PROTEIN"/>
    <property type="match status" value="1"/>
</dbReference>
<reference evidence="2" key="1">
    <citation type="journal article" date="2019" name="Curr. Biol.">
        <title>Genome Sequence of Striga asiatica Provides Insight into the Evolution of Plant Parasitism.</title>
        <authorList>
            <person name="Yoshida S."/>
            <person name="Kim S."/>
            <person name="Wafula E.K."/>
            <person name="Tanskanen J."/>
            <person name="Kim Y.M."/>
            <person name="Honaas L."/>
            <person name="Yang Z."/>
            <person name="Spallek T."/>
            <person name="Conn C.E."/>
            <person name="Ichihashi Y."/>
            <person name="Cheong K."/>
            <person name="Cui S."/>
            <person name="Der J.P."/>
            <person name="Gundlach H."/>
            <person name="Jiao Y."/>
            <person name="Hori C."/>
            <person name="Ishida J.K."/>
            <person name="Kasahara H."/>
            <person name="Kiba T."/>
            <person name="Kim M.S."/>
            <person name="Koo N."/>
            <person name="Laohavisit A."/>
            <person name="Lee Y.H."/>
            <person name="Lumba S."/>
            <person name="McCourt P."/>
            <person name="Mortimer J.C."/>
            <person name="Mutuku J.M."/>
            <person name="Nomura T."/>
            <person name="Sasaki-Sekimoto Y."/>
            <person name="Seto Y."/>
            <person name="Wang Y."/>
            <person name="Wakatake T."/>
            <person name="Sakakibara H."/>
            <person name="Demura T."/>
            <person name="Yamaguchi S."/>
            <person name="Yoneyama K."/>
            <person name="Manabe R.I."/>
            <person name="Nelson D.C."/>
            <person name="Schulman A.H."/>
            <person name="Timko M.P."/>
            <person name="dePamphilis C.W."/>
            <person name="Choi D."/>
            <person name="Shirasu K."/>
        </authorList>
    </citation>
    <scope>NUCLEOTIDE SEQUENCE [LARGE SCALE GENOMIC DNA]</scope>
    <source>
        <strain evidence="2">cv. UVA1</strain>
    </source>
</reference>
<gene>
    <name evidence="1" type="ORF">STAS_22552</name>
</gene>
<evidence type="ECO:0000313" key="2">
    <source>
        <dbReference type="Proteomes" id="UP000325081"/>
    </source>
</evidence>
<evidence type="ECO:0000313" key="1">
    <source>
        <dbReference type="EMBL" id="GER45606.1"/>
    </source>
</evidence>
<keyword evidence="1" id="KW-0808">Transferase</keyword>
<dbReference type="PANTHER" id="PTHR34456">
    <property type="entry name" value="MITOVIRUS RNA-DEPENDENT RNA POLYMERASE"/>
    <property type="match status" value="1"/>
</dbReference>
<dbReference type="Pfam" id="PF05919">
    <property type="entry name" value="Mitovir_RNA_pol"/>
    <property type="match status" value="1"/>
</dbReference>
<keyword evidence="1" id="KW-0548">Nucleotidyltransferase</keyword>
<dbReference type="Proteomes" id="UP000325081">
    <property type="component" value="Unassembled WGS sequence"/>
</dbReference>